<dbReference type="Proteomes" id="UP000178912">
    <property type="component" value="Unassembled WGS sequence"/>
</dbReference>
<dbReference type="SUPFAM" id="SSF51621">
    <property type="entry name" value="Phosphoenolpyruvate/pyruvate domain"/>
    <property type="match status" value="1"/>
</dbReference>
<evidence type="ECO:0000313" key="2">
    <source>
        <dbReference type="Proteomes" id="UP000178912"/>
    </source>
</evidence>
<dbReference type="InterPro" id="IPR040442">
    <property type="entry name" value="Pyrv_kinase-like_dom_sf"/>
</dbReference>
<dbReference type="PANTHER" id="PTHR42905">
    <property type="entry name" value="PHOSPHOENOLPYRUVATE CARBOXYLASE"/>
    <property type="match status" value="1"/>
</dbReference>
<evidence type="ECO:0000313" key="1">
    <source>
        <dbReference type="EMBL" id="CZT10701.1"/>
    </source>
</evidence>
<organism evidence="1 2">
    <name type="scientific">Rhynchosporium agropyri</name>
    <dbReference type="NCBI Taxonomy" id="914238"/>
    <lineage>
        <taxon>Eukaryota</taxon>
        <taxon>Fungi</taxon>
        <taxon>Dikarya</taxon>
        <taxon>Ascomycota</taxon>
        <taxon>Pezizomycotina</taxon>
        <taxon>Leotiomycetes</taxon>
        <taxon>Helotiales</taxon>
        <taxon>Ploettnerulaceae</taxon>
        <taxon>Rhynchosporium</taxon>
    </lineage>
</organism>
<dbReference type="InterPro" id="IPR015813">
    <property type="entry name" value="Pyrv/PenolPyrv_kinase-like_dom"/>
</dbReference>
<dbReference type="Gene3D" id="3.20.20.60">
    <property type="entry name" value="Phosphoenolpyruvate-binding domains"/>
    <property type="match status" value="1"/>
</dbReference>
<dbReference type="OrthoDB" id="429143at2759"/>
<sequence length="263" mass="28288">MRTRAAATASYAKAAKLNLADEDLSLPQNLSSVSQFSSTIRDAGLPLSIGLQDGYGDQISEAITGAILIGAVGCNIEDSYPEKGFGDGMACLRSVEEAADRIRKVLDIAREKGVPDFVVNARTDVMCLKPNPEGLTREMMVEEAVKRGKAYLLAGATSIFVWEIGVGILPAEEIKILVDAFQGRLAVKLGVGKTIYQSRSWLIWVFAGSVLGQACWKLARMAFAEALFGFNRVASFGFKIFSHVGLTPNPTRTFTILGGSHHA</sequence>
<evidence type="ECO:0008006" key="3">
    <source>
        <dbReference type="Google" id="ProtNLM"/>
    </source>
</evidence>
<protein>
    <recommendedName>
        <fullName evidence="3">Carboxyphosphonoenolpyruvate phosphonomutase-like protein</fullName>
    </recommendedName>
</protein>
<name>A0A1E1LJM3_9HELO</name>
<accession>A0A1E1LJM3</accession>
<dbReference type="Pfam" id="PF13714">
    <property type="entry name" value="PEP_mutase"/>
    <property type="match status" value="1"/>
</dbReference>
<proteinExistence type="predicted"/>
<reference evidence="2" key="1">
    <citation type="submission" date="2016-03" db="EMBL/GenBank/DDBJ databases">
        <authorList>
            <person name="Guldener U."/>
        </authorList>
    </citation>
    <scope>NUCLEOTIDE SEQUENCE [LARGE SCALE GENOMIC DNA]</scope>
    <source>
        <strain evidence="2">04CH-RAC-A.6.1</strain>
    </source>
</reference>
<dbReference type="EMBL" id="FJUX01000131">
    <property type="protein sequence ID" value="CZT10701.1"/>
    <property type="molecule type" value="Genomic_DNA"/>
</dbReference>
<dbReference type="AlphaFoldDB" id="A0A1E1LJM3"/>
<dbReference type="PANTHER" id="PTHR42905:SF16">
    <property type="entry name" value="CARBOXYPHOSPHONOENOLPYRUVATE PHOSPHONOMUTASE-LIKE PROTEIN (AFU_ORTHOLOGUE AFUA_5G07230)"/>
    <property type="match status" value="1"/>
</dbReference>
<gene>
    <name evidence="1" type="ORF">RAG0_15107</name>
</gene>
<keyword evidence="2" id="KW-1185">Reference proteome</keyword>
<dbReference type="GO" id="GO:0003824">
    <property type="term" value="F:catalytic activity"/>
    <property type="evidence" value="ECO:0007669"/>
    <property type="project" value="InterPro"/>
</dbReference>